<protein>
    <submittedName>
        <fullName evidence="2">Uncharacterized protein</fullName>
    </submittedName>
</protein>
<organism evidence="2 3">
    <name type="scientific">Eubacterium barkeri</name>
    <name type="common">Clostridium barkeri</name>
    <dbReference type="NCBI Taxonomy" id="1528"/>
    <lineage>
        <taxon>Bacteria</taxon>
        <taxon>Bacillati</taxon>
        <taxon>Bacillota</taxon>
        <taxon>Clostridia</taxon>
        <taxon>Eubacteriales</taxon>
        <taxon>Eubacteriaceae</taxon>
        <taxon>Eubacterium</taxon>
    </lineage>
</organism>
<accession>A0A1H3BL16</accession>
<feature type="transmembrane region" description="Helical" evidence="1">
    <location>
        <begin position="46"/>
        <end position="69"/>
    </location>
</feature>
<sequence length="153" mass="17140">MNKKVEFKREGLLFSKALVVISFGFFLWVIWTLLSIPLESTITGSVVTMYATMITASGAMCVTSMVWYLKKTHLSYTSKVQADCYKLITWYDYCYSKAMMQLKHDLKLTDVEVASVTNNARSKTLANGGFNAINDTLKTAMSEGTASIKKETL</sequence>
<dbReference type="RefSeq" id="WP_090242855.1">
    <property type="nucleotide sequence ID" value="NZ_FNOU01000002.1"/>
</dbReference>
<feature type="transmembrane region" description="Helical" evidence="1">
    <location>
        <begin position="12"/>
        <end position="34"/>
    </location>
</feature>
<gene>
    <name evidence="2" type="ORF">SAMN04488579_102120</name>
</gene>
<evidence type="ECO:0000313" key="3">
    <source>
        <dbReference type="Proteomes" id="UP000199652"/>
    </source>
</evidence>
<proteinExistence type="predicted"/>
<keyword evidence="3" id="KW-1185">Reference proteome</keyword>
<keyword evidence="1" id="KW-0812">Transmembrane</keyword>
<evidence type="ECO:0000313" key="2">
    <source>
        <dbReference type="EMBL" id="SDX42597.1"/>
    </source>
</evidence>
<keyword evidence="1" id="KW-1133">Transmembrane helix</keyword>
<keyword evidence="1" id="KW-0472">Membrane</keyword>
<dbReference type="STRING" id="1528.SAMN04488579_102120"/>
<name>A0A1H3BL16_EUBBA</name>
<evidence type="ECO:0000256" key="1">
    <source>
        <dbReference type="SAM" id="Phobius"/>
    </source>
</evidence>
<dbReference type="EMBL" id="FNOU01000002">
    <property type="protein sequence ID" value="SDX42597.1"/>
    <property type="molecule type" value="Genomic_DNA"/>
</dbReference>
<dbReference type="Proteomes" id="UP000199652">
    <property type="component" value="Unassembled WGS sequence"/>
</dbReference>
<dbReference type="AlphaFoldDB" id="A0A1H3BL16"/>
<reference evidence="3" key="1">
    <citation type="submission" date="2016-10" db="EMBL/GenBank/DDBJ databases">
        <authorList>
            <person name="Varghese N."/>
            <person name="Submissions S."/>
        </authorList>
    </citation>
    <scope>NUCLEOTIDE SEQUENCE [LARGE SCALE GENOMIC DNA]</scope>
    <source>
        <strain evidence="3">VPI 5359</strain>
    </source>
</reference>